<organism evidence="3 5">
    <name type="scientific">Streptococcus alactolyticus</name>
    <dbReference type="NCBI Taxonomy" id="29389"/>
    <lineage>
        <taxon>Bacteria</taxon>
        <taxon>Bacillati</taxon>
        <taxon>Bacillota</taxon>
        <taxon>Bacilli</taxon>
        <taxon>Lactobacillales</taxon>
        <taxon>Streptococcaceae</taxon>
        <taxon>Streptococcus</taxon>
    </lineage>
</organism>
<dbReference type="PANTHER" id="PTHR14969">
    <property type="entry name" value="SPHINGOSINE-1-PHOSPHATE PHOSPHOHYDROLASE"/>
    <property type="match status" value="1"/>
</dbReference>
<dbReference type="Gene3D" id="1.20.144.10">
    <property type="entry name" value="Phosphatidic acid phosphatase type 2/haloperoxidase"/>
    <property type="match status" value="1"/>
</dbReference>
<dbReference type="GeneID" id="99636987"/>
<evidence type="ECO:0000256" key="1">
    <source>
        <dbReference type="SAM" id="Phobius"/>
    </source>
</evidence>
<name>A0A6N7X6Q6_STRAY</name>
<dbReference type="CDD" id="cd01610">
    <property type="entry name" value="PAP2_like"/>
    <property type="match status" value="1"/>
</dbReference>
<keyword evidence="1" id="KW-0472">Membrane</keyword>
<proteinExistence type="predicted"/>
<feature type="transmembrane region" description="Helical" evidence="1">
    <location>
        <begin position="120"/>
        <end position="142"/>
    </location>
</feature>
<feature type="domain" description="Phosphatidic acid phosphatase type 2/haloperoxidase" evidence="2">
    <location>
        <begin position="53"/>
        <end position="163"/>
    </location>
</feature>
<dbReference type="Proteomes" id="UP000471052">
    <property type="component" value="Unassembled WGS sequence"/>
</dbReference>
<dbReference type="SMART" id="SM00014">
    <property type="entry name" value="acidPPc"/>
    <property type="match status" value="1"/>
</dbReference>
<feature type="transmembrane region" description="Helical" evidence="1">
    <location>
        <begin position="148"/>
        <end position="164"/>
    </location>
</feature>
<evidence type="ECO:0000313" key="5">
    <source>
        <dbReference type="Proteomes" id="UP000471052"/>
    </source>
</evidence>
<accession>A0A6N7X6Q6</accession>
<feature type="transmembrane region" description="Helical" evidence="1">
    <location>
        <begin position="55"/>
        <end position="72"/>
    </location>
</feature>
<sequence>MKDYADFYQRLTQPIRKRPASIRCLRLSNSLVTKIMYLIYPILLIYLWWQAPKRLMAFILIPAIAFVLVSVIRKRLNVPRPYEAWAITPLIAKNTKGQSFPSRHVFSATIISMAVLRLNIILGSICLLLSLLLTFCRVLGGVHYPRDVTAGFLIGLACGALLFLF</sequence>
<dbReference type="RefSeq" id="WP_154455391.1">
    <property type="nucleotide sequence ID" value="NZ_BRXN01000040.1"/>
</dbReference>
<dbReference type="Proteomes" id="UP001212085">
    <property type="component" value="Chromosome"/>
</dbReference>
<dbReference type="OrthoDB" id="9789113at2"/>
<evidence type="ECO:0000259" key="2">
    <source>
        <dbReference type="SMART" id="SM00014"/>
    </source>
</evidence>
<evidence type="ECO:0000313" key="6">
    <source>
        <dbReference type="Proteomes" id="UP001212085"/>
    </source>
</evidence>
<dbReference type="EMBL" id="CP114883">
    <property type="protein sequence ID" value="WBB06206.1"/>
    <property type="molecule type" value="Genomic_DNA"/>
</dbReference>
<reference evidence="4 6" key="2">
    <citation type="submission" date="2022-12" db="EMBL/GenBank/DDBJ databases">
        <title>Streptococcus alactolyticus LGM, complete genome.</title>
        <authorList>
            <person name="Liu Z."/>
            <person name="Mu C."/>
            <person name="Zhu W."/>
        </authorList>
    </citation>
    <scope>NUCLEOTIDE SEQUENCE [LARGE SCALE GENOMIC DNA]</scope>
    <source>
        <strain evidence="4 6">LGM</strain>
    </source>
</reference>
<dbReference type="Pfam" id="PF01569">
    <property type="entry name" value="PAP2"/>
    <property type="match status" value="1"/>
</dbReference>
<keyword evidence="1" id="KW-1133">Transmembrane helix</keyword>
<dbReference type="PANTHER" id="PTHR14969:SF13">
    <property type="entry name" value="AT30094P"/>
    <property type="match status" value="1"/>
</dbReference>
<dbReference type="EMBL" id="VUNP01000039">
    <property type="protein sequence ID" value="MST54289.1"/>
    <property type="molecule type" value="Genomic_DNA"/>
</dbReference>
<dbReference type="AlphaFoldDB" id="A0A6N7X6Q6"/>
<dbReference type="SUPFAM" id="SSF48317">
    <property type="entry name" value="Acid phosphatase/Vanadium-dependent haloperoxidase"/>
    <property type="match status" value="1"/>
</dbReference>
<dbReference type="InterPro" id="IPR000326">
    <property type="entry name" value="PAP2/HPO"/>
</dbReference>
<evidence type="ECO:0000313" key="3">
    <source>
        <dbReference type="EMBL" id="MST54289.1"/>
    </source>
</evidence>
<dbReference type="InterPro" id="IPR036938">
    <property type="entry name" value="PAP2/HPO_sf"/>
</dbReference>
<protein>
    <submittedName>
        <fullName evidence="3">Phosphatase PAP2 family protein</fullName>
    </submittedName>
</protein>
<gene>
    <name evidence="3" type="ORF">FYJ82_07860</name>
    <name evidence="4" type="ORF">O6R09_07945</name>
</gene>
<keyword evidence="1" id="KW-0812">Transmembrane</keyword>
<reference evidence="3 5" key="1">
    <citation type="submission" date="2019-08" db="EMBL/GenBank/DDBJ databases">
        <title>In-depth cultivation of the pig gut microbiome towards novel bacterial diversity and tailored functional studies.</title>
        <authorList>
            <person name="Wylensek D."/>
            <person name="Hitch T.C.A."/>
            <person name="Clavel T."/>
        </authorList>
    </citation>
    <scope>NUCLEOTIDE SEQUENCE [LARGE SCALE GENOMIC DNA]</scope>
    <source>
        <strain evidence="3 5">BL-178-WT-3A</strain>
    </source>
</reference>
<evidence type="ECO:0000313" key="4">
    <source>
        <dbReference type="EMBL" id="WBB06206.1"/>
    </source>
</evidence>
<keyword evidence="6" id="KW-1185">Reference proteome</keyword>
<feature type="transmembrane region" description="Helical" evidence="1">
    <location>
        <begin position="31"/>
        <end position="49"/>
    </location>
</feature>